<protein>
    <submittedName>
        <fullName evidence="2">Uncharacterized protein</fullName>
    </submittedName>
</protein>
<sequence length="235" mass="26142">MAITKMPAITERQPGNNNEDEDIVDIPKIEESITAKTGHKSSNLSSATATYLSSNLSSTTHAAITDLDATTSFFGVYDGHGGKNCKFQSDFIVFLADLWLCPYMNKVKVIAAMFNSSKVVAKFCSKFLHRQVLKNEEYAAGDIGTSVQKAFFRMDEMMRGQRGWRELEALGDKINKFTGMIEGLIWSPRCGGSNEQPDDWAVLTLTSLDQLVVAQPAYSLSRDHKPDLRLRKKGF</sequence>
<dbReference type="AlphaFoldDB" id="A0A6N2KHA6"/>
<dbReference type="GO" id="GO:0043169">
    <property type="term" value="F:cation binding"/>
    <property type="evidence" value="ECO:0007669"/>
    <property type="project" value="InterPro"/>
</dbReference>
<evidence type="ECO:0000256" key="1">
    <source>
        <dbReference type="SAM" id="MobiDB-lite"/>
    </source>
</evidence>
<reference evidence="2" key="1">
    <citation type="submission" date="2019-03" db="EMBL/GenBank/DDBJ databases">
        <authorList>
            <person name="Mank J."/>
            <person name="Almeida P."/>
        </authorList>
    </citation>
    <scope>NUCLEOTIDE SEQUENCE</scope>
    <source>
        <strain evidence="2">78183</strain>
    </source>
</reference>
<evidence type="ECO:0000313" key="2">
    <source>
        <dbReference type="EMBL" id="VFU27875.1"/>
    </source>
</evidence>
<dbReference type="EMBL" id="CAADRP010000408">
    <property type="protein sequence ID" value="VFU27875.1"/>
    <property type="molecule type" value="Genomic_DNA"/>
</dbReference>
<feature type="region of interest" description="Disordered" evidence="1">
    <location>
        <begin position="1"/>
        <end position="21"/>
    </location>
</feature>
<dbReference type="InterPro" id="IPR000222">
    <property type="entry name" value="PP2C_BS"/>
</dbReference>
<organism evidence="2">
    <name type="scientific">Salix viminalis</name>
    <name type="common">Common osier</name>
    <name type="synonym">Basket willow</name>
    <dbReference type="NCBI Taxonomy" id="40686"/>
    <lineage>
        <taxon>Eukaryota</taxon>
        <taxon>Viridiplantae</taxon>
        <taxon>Streptophyta</taxon>
        <taxon>Embryophyta</taxon>
        <taxon>Tracheophyta</taxon>
        <taxon>Spermatophyta</taxon>
        <taxon>Magnoliopsida</taxon>
        <taxon>eudicotyledons</taxon>
        <taxon>Gunneridae</taxon>
        <taxon>Pentapetalae</taxon>
        <taxon>rosids</taxon>
        <taxon>fabids</taxon>
        <taxon>Malpighiales</taxon>
        <taxon>Salicaceae</taxon>
        <taxon>Saliceae</taxon>
        <taxon>Salix</taxon>
    </lineage>
</organism>
<dbReference type="PROSITE" id="PS01032">
    <property type="entry name" value="PPM_1"/>
    <property type="match status" value="1"/>
</dbReference>
<dbReference type="Gene3D" id="3.60.40.10">
    <property type="entry name" value="PPM-type phosphatase domain"/>
    <property type="match status" value="1"/>
</dbReference>
<name>A0A6N2KHA6_SALVM</name>
<dbReference type="InterPro" id="IPR036457">
    <property type="entry name" value="PPM-type-like_dom_sf"/>
</dbReference>
<gene>
    <name evidence="2" type="ORF">SVIM_LOCUS87709</name>
</gene>
<proteinExistence type="predicted"/>
<accession>A0A6N2KHA6</accession>